<evidence type="ECO:0000259" key="18">
    <source>
        <dbReference type="SMART" id="SM01369"/>
    </source>
</evidence>
<dbReference type="Ensembl" id="ENSDCDT00010004322.1">
    <property type="protein sequence ID" value="ENSDCDP00010004168.1"/>
    <property type="gene ID" value="ENSDCDG00010001848.1"/>
</dbReference>
<dbReference type="Gene3D" id="1.10.472.10">
    <property type="entry name" value="Cyclin-like"/>
    <property type="match status" value="3"/>
</dbReference>
<evidence type="ECO:0000256" key="3">
    <source>
        <dbReference type="ARBA" id="ARBA00009475"/>
    </source>
</evidence>
<dbReference type="GO" id="GO:0035189">
    <property type="term" value="C:Rb-E2F complex"/>
    <property type="evidence" value="ECO:0007669"/>
    <property type="project" value="TreeGrafter"/>
</dbReference>
<dbReference type="SMART" id="SM00385">
    <property type="entry name" value="CYCLIN"/>
    <property type="match status" value="1"/>
</dbReference>
<dbReference type="InterPro" id="IPR028309">
    <property type="entry name" value="RB_fam"/>
</dbReference>
<dbReference type="FunFam" id="1.10.472.10:FF:000033">
    <property type="entry name" value="retinoblastoma-associated protein isoform X1"/>
    <property type="match status" value="1"/>
</dbReference>
<sequence length="867" mass="98594">MPPKKRSAVSPKSGAKGSKCSNKDVESRLSAEKHEDKDTGFVALCMDLMVTDAVCDQAWIMWKKVSEDTTSHYRRIWGACLFLVVTDMGVVNFTFSDILKALDLNVKQFINLLRMLDVNVDTISPKVNGVLSRLEKKYNVSLMEDDLVIAFQLLLCVLEFFIKRSSPADLQPLYSKYQESAVNPPTRTSRRCTGKAKVPSQEMDMQLLESLCKENECSVDEVRNIYQTSFSAFLDSSRFSGSQELPEMEDLSKEYEELYLINKDFDARLFLDDDGTLSPELMDLEMTPKKIQSDEEQTRVPPQTPIRATLNSIRQLRVDLTSAGDHPSDNLIVFFKNCTVDPSDEIMMRVEQLGQVFGQRFAQAVGHRCLSLGKQRFALGVCLYYRVMESMLKSEEERLSVHNFSKLLNNSSFHTSLLACALEVVMATYAGEINYFTGSGNGTLEELDLCFPWILDVFQLSAFDFYKVIESFIKAEPSLSRDMVKHLERCEHQIIESTAWRDGSPLFELLRQSCEEYPVEQAEATATLSQPLQHSHTAADLYLSPVRVSVNQPMPVDSTTSDAATTLNPSTPTTKPSIQSARQLKSNSLTLFYKKLYRMAYLRLKELCARLLAAHPELEPIIWTLLQHTLQNEYDLMRDRHLDQLMMSAIYAICKVKSVDLRFKTIVTEYKQLPNTDQETFKRVLIRDSQYDSIIVFYNLVFMQKLKTNILQYSSPRPPPLSPIPHIPCSPYKYPNSPLRVPGSNNVYISPMKGSRSSPGVMTPQSRILVSIGESFRSPDKFHKINQMVSSIDLSLKRRMDGGSTPKPLKRLRFDMDGQDETDGSKSSGDSTLIQKLAEMNSTRSRMQVQKMMEKSDVWDSKFGKKE</sequence>
<evidence type="ECO:0000256" key="2">
    <source>
        <dbReference type="ARBA" id="ARBA00004496"/>
    </source>
</evidence>
<evidence type="ECO:0000256" key="12">
    <source>
        <dbReference type="ARBA" id="ARBA00023306"/>
    </source>
</evidence>
<keyword evidence="9" id="KW-0238">DNA-binding</keyword>
<feature type="region of interest" description="Disordered" evidence="15">
    <location>
        <begin position="555"/>
        <end position="580"/>
    </location>
</feature>
<dbReference type="Pfam" id="PF08934">
    <property type="entry name" value="Rb_C"/>
    <property type="match status" value="1"/>
</dbReference>
<dbReference type="GO" id="GO:0031175">
    <property type="term" value="P:neuron projection development"/>
    <property type="evidence" value="ECO:0007669"/>
    <property type="project" value="TreeGrafter"/>
</dbReference>
<comment type="similarity">
    <text evidence="3">Belongs to the retinoblastoma protein (RB) family.</text>
</comment>
<dbReference type="SMART" id="SM01369">
    <property type="entry name" value="Rb_C"/>
    <property type="match status" value="1"/>
</dbReference>
<keyword evidence="7" id="KW-0156">Chromatin regulator</keyword>
<keyword evidence="12" id="KW-0131">Cell cycle</keyword>
<keyword evidence="8" id="KW-0805">Transcription regulation</keyword>
<feature type="compositionally biased region" description="Basic and acidic residues" evidence="15">
    <location>
        <begin position="852"/>
        <end position="867"/>
    </location>
</feature>
<gene>
    <name evidence="19" type="primary">RB1</name>
</gene>
<dbReference type="Proteomes" id="UP000694580">
    <property type="component" value="Chromosome 6"/>
</dbReference>
<dbReference type="CDD" id="cd20599">
    <property type="entry name" value="CYCLIN_RB"/>
    <property type="match status" value="1"/>
</dbReference>
<dbReference type="GO" id="GO:0006357">
    <property type="term" value="P:regulation of transcription by RNA polymerase II"/>
    <property type="evidence" value="ECO:0007669"/>
    <property type="project" value="InterPro"/>
</dbReference>
<dbReference type="InterPro" id="IPR013763">
    <property type="entry name" value="Cyclin-like_dom"/>
</dbReference>
<dbReference type="GO" id="GO:2000134">
    <property type="term" value="P:negative regulation of G1/S transition of mitotic cell cycle"/>
    <property type="evidence" value="ECO:0007669"/>
    <property type="project" value="TreeGrafter"/>
</dbReference>
<feature type="domain" description="Retinoblastoma-associated protein C-terminal" evidence="18">
    <location>
        <begin position="710"/>
        <end position="863"/>
    </location>
</feature>
<feature type="compositionally biased region" description="Polar residues" evidence="15">
    <location>
        <begin position="825"/>
        <end position="848"/>
    </location>
</feature>
<evidence type="ECO:0000256" key="9">
    <source>
        <dbReference type="ARBA" id="ARBA00023125"/>
    </source>
</evidence>
<feature type="domain" description="Cyclin-like" evidence="16">
    <location>
        <begin position="602"/>
        <end position="703"/>
    </location>
</feature>
<protein>
    <recommendedName>
        <fullName evidence="13">Retinoblastoma-associated protein</fullName>
    </recommendedName>
    <alternativeName>
        <fullName evidence="14">pRb</fullName>
    </alternativeName>
</protein>
<evidence type="ECO:0000256" key="10">
    <source>
        <dbReference type="ARBA" id="ARBA00023163"/>
    </source>
</evidence>
<dbReference type="AlphaFoldDB" id="A0AAY4A4I6"/>
<dbReference type="GO" id="GO:0006325">
    <property type="term" value="P:chromatin organization"/>
    <property type="evidence" value="ECO:0007669"/>
    <property type="project" value="UniProtKB-KW"/>
</dbReference>
<reference evidence="19 20" key="1">
    <citation type="submission" date="2020-06" db="EMBL/GenBank/DDBJ databases">
        <authorList>
            <consortium name="Wellcome Sanger Institute Data Sharing"/>
        </authorList>
    </citation>
    <scope>NUCLEOTIDE SEQUENCE [LARGE SCALE GENOMIC DNA]</scope>
</reference>
<evidence type="ECO:0000256" key="5">
    <source>
        <dbReference type="ARBA" id="ARBA00022491"/>
    </source>
</evidence>
<dbReference type="InterPro" id="IPR002720">
    <property type="entry name" value="RB_A"/>
</dbReference>
<evidence type="ECO:0000256" key="14">
    <source>
        <dbReference type="ARBA" id="ARBA00081114"/>
    </source>
</evidence>
<feature type="domain" description="Retinoblastoma-associated protein A-box" evidence="17">
    <location>
        <begin position="304"/>
        <end position="510"/>
    </location>
</feature>
<evidence type="ECO:0000256" key="15">
    <source>
        <dbReference type="SAM" id="MobiDB-lite"/>
    </source>
</evidence>
<evidence type="ECO:0000256" key="7">
    <source>
        <dbReference type="ARBA" id="ARBA00022853"/>
    </source>
</evidence>
<dbReference type="InterPro" id="IPR002719">
    <property type="entry name" value="RB_B"/>
</dbReference>
<comment type="subcellular location">
    <subcellularLocation>
        <location evidence="2">Cytoplasm</location>
    </subcellularLocation>
    <subcellularLocation>
        <location evidence="1">Nucleus</location>
    </subcellularLocation>
</comment>
<reference evidence="19" key="2">
    <citation type="submission" date="2025-08" db="UniProtKB">
        <authorList>
            <consortium name="Ensembl"/>
        </authorList>
    </citation>
    <scope>IDENTIFICATION</scope>
</reference>
<dbReference type="GeneTree" id="ENSGT00950000183202"/>
<dbReference type="Pfam" id="PF01858">
    <property type="entry name" value="RB_A"/>
    <property type="match status" value="1"/>
</dbReference>
<keyword evidence="4" id="KW-0963">Cytoplasm</keyword>
<evidence type="ECO:0000259" key="16">
    <source>
        <dbReference type="SMART" id="SM00385"/>
    </source>
</evidence>
<evidence type="ECO:0000256" key="8">
    <source>
        <dbReference type="ARBA" id="ARBA00023015"/>
    </source>
</evidence>
<dbReference type="FunFam" id="1.10.472.10:FF:000039">
    <property type="entry name" value="RB transcriptional corepressor 1"/>
    <property type="match status" value="1"/>
</dbReference>
<dbReference type="Gene3D" id="1.10.472.140">
    <property type="match status" value="1"/>
</dbReference>
<dbReference type="PANTHER" id="PTHR13742">
    <property type="entry name" value="RETINOBLASTOMA-ASSOCIATED PROTEIN RB -RELATED"/>
    <property type="match status" value="1"/>
</dbReference>
<keyword evidence="11" id="KW-0539">Nucleus</keyword>
<name>A0AAY4A4I6_9TELE</name>
<evidence type="ECO:0000256" key="6">
    <source>
        <dbReference type="ARBA" id="ARBA00022553"/>
    </source>
</evidence>
<dbReference type="InterPro" id="IPR015030">
    <property type="entry name" value="RB_C"/>
</dbReference>
<feature type="region of interest" description="Disordered" evidence="15">
    <location>
        <begin position="799"/>
        <end position="867"/>
    </location>
</feature>
<evidence type="ECO:0000259" key="17">
    <source>
        <dbReference type="SMART" id="SM01368"/>
    </source>
</evidence>
<evidence type="ECO:0000256" key="1">
    <source>
        <dbReference type="ARBA" id="ARBA00004123"/>
    </source>
</evidence>
<feature type="compositionally biased region" description="Basic and acidic residues" evidence="15">
    <location>
        <begin position="21"/>
        <end position="31"/>
    </location>
</feature>
<accession>A0AAY4A4I6</accession>
<dbReference type="FunFam" id="1.10.472.140:FF:000002">
    <property type="entry name" value="RB transcriptional corepressor 1"/>
    <property type="match status" value="1"/>
</dbReference>
<keyword evidence="6" id="KW-0597">Phosphoprotein</keyword>
<dbReference type="GO" id="GO:0048667">
    <property type="term" value="P:cell morphogenesis involved in neuron differentiation"/>
    <property type="evidence" value="ECO:0007669"/>
    <property type="project" value="TreeGrafter"/>
</dbReference>
<dbReference type="GO" id="GO:0000785">
    <property type="term" value="C:chromatin"/>
    <property type="evidence" value="ECO:0007669"/>
    <property type="project" value="TreeGrafter"/>
</dbReference>
<dbReference type="SMART" id="SM01368">
    <property type="entry name" value="RB_A"/>
    <property type="match status" value="1"/>
</dbReference>
<dbReference type="GO" id="GO:0000977">
    <property type="term" value="F:RNA polymerase II transcription regulatory region sequence-specific DNA binding"/>
    <property type="evidence" value="ECO:0007669"/>
    <property type="project" value="TreeGrafter"/>
</dbReference>
<dbReference type="GO" id="GO:0005737">
    <property type="term" value="C:cytoplasm"/>
    <property type="evidence" value="ECO:0007669"/>
    <property type="project" value="UniProtKB-SubCell"/>
</dbReference>
<evidence type="ECO:0000256" key="11">
    <source>
        <dbReference type="ARBA" id="ARBA00023242"/>
    </source>
</evidence>
<organism evidence="19 20">
    <name type="scientific">Denticeps clupeoides</name>
    <name type="common">denticle herring</name>
    <dbReference type="NCBI Taxonomy" id="299321"/>
    <lineage>
        <taxon>Eukaryota</taxon>
        <taxon>Metazoa</taxon>
        <taxon>Chordata</taxon>
        <taxon>Craniata</taxon>
        <taxon>Vertebrata</taxon>
        <taxon>Euteleostomi</taxon>
        <taxon>Actinopterygii</taxon>
        <taxon>Neopterygii</taxon>
        <taxon>Teleostei</taxon>
        <taxon>Clupei</taxon>
        <taxon>Clupeiformes</taxon>
        <taxon>Denticipitoidei</taxon>
        <taxon>Denticipitidae</taxon>
        <taxon>Denticeps</taxon>
    </lineage>
</organism>
<reference evidence="19" key="3">
    <citation type="submission" date="2025-09" db="UniProtKB">
        <authorList>
            <consortium name="Ensembl"/>
        </authorList>
    </citation>
    <scope>IDENTIFICATION</scope>
</reference>
<proteinExistence type="inferred from homology"/>
<evidence type="ECO:0000313" key="19">
    <source>
        <dbReference type="Ensembl" id="ENSDCDP00010004168.1"/>
    </source>
</evidence>
<dbReference type="SUPFAM" id="SSF47954">
    <property type="entry name" value="Cyclin-like"/>
    <property type="match status" value="2"/>
</dbReference>
<keyword evidence="5" id="KW-0678">Repressor</keyword>
<keyword evidence="10" id="KW-0804">Transcription</keyword>
<feature type="region of interest" description="Disordered" evidence="15">
    <location>
        <begin position="1"/>
        <end position="31"/>
    </location>
</feature>
<evidence type="ECO:0000256" key="4">
    <source>
        <dbReference type="ARBA" id="ARBA00022490"/>
    </source>
</evidence>
<dbReference type="Gene3D" id="6.10.250.530">
    <property type="match status" value="1"/>
</dbReference>
<evidence type="ECO:0000313" key="20">
    <source>
        <dbReference type="Proteomes" id="UP000694580"/>
    </source>
</evidence>
<dbReference type="PANTHER" id="PTHR13742:SF36">
    <property type="entry name" value="RETINOBLASTOMA-ASSOCIATED PROTEIN"/>
    <property type="match status" value="1"/>
</dbReference>
<dbReference type="InterPro" id="IPR036915">
    <property type="entry name" value="Cyclin-like_sf"/>
</dbReference>
<keyword evidence="20" id="KW-1185">Reference proteome</keyword>
<dbReference type="Pfam" id="PF01857">
    <property type="entry name" value="RB_B"/>
    <property type="match status" value="1"/>
</dbReference>
<evidence type="ECO:0000256" key="13">
    <source>
        <dbReference type="ARBA" id="ARBA00070939"/>
    </source>
</evidence>